<reference evidence="1 2" key="1">
    <citation type="submission" date="2020-10" db="EMBL/GenBank/DDBJ databases">
        <title>Sequencing the genomes of 1000 actinobacteria strains.</title>
        <authorList>
            <person name="Klenk H.-P."/>
        </authorList>
    </citation>
    <scope>NUCLEOTIDE SEQUENCE [LARGE SCALE GENOMIC DNA]</scope>
    <source>
        <strain evidence="1 2">DSM 44653</strain>
    </source>
</reference>
<dbReference type="RefSeq" id="WP_086857875.1">
    <property type="nucleotide sequence ID" value="NZ_JADBEG010000001.1"/>
</dbReference>
<dbReference type="EMBL" id="JADBEG010000001">
    <property type="protein sequence ID" value="MBE1495638.1"/>
    <property type="molecule type" value="Genomic_DNA"/>
</dbReference>
<protein>
    <submittedName>
        <fullName evidence="1">Uncharacterized protein</fullName>
    </submittedName>
</protein>
<dbReference type="Proteomes" id="UP000631670">
    <property type="component" value="Unassembled WGS sequence"/>
</dbReference>
<gene>
    <name evidence="1" type="ORF">H4696_002738</name>
</gene>
<evidence type="ECO:0000313" key="2">
    <source>
        <dbReference type="Proteomes" id="UP000631670"/>
    </source>
</evidence>
<proteinExistence type="predicted"/>
<keyword evidence="2" id="KW-1185">Reference proteome</keyword>
<organism evidence="1 2">
    <name type="scientific">Amycolatopsis lexingtonensis</name>
    <dbReference type="NCBI Taxonomy" id="218822"/>
    <lineage>
        <taxon>Bacteria</taxon>
        <taxon>Bacillati</taxon>
        <taxon>Actinomycetota</taxon>
        <taxon>Actinomycetes</taxon>
        <taxon>Pseudonocardiales</taxon>
        <taxon>Pseudonocardiaceae</taxon>
        <taxon>Amycolatopsis</taxon>
    </lineage>
</organism>
<name>A0ABR9HXL5_9PSEU</name>
<dbReference type="Gene3D" id="3.30.300.130">
    <property type="entry name" value="Fe-S cluster assembly (FSCA)"/>
    <property type="match status" value="1"/>
</dbReference>
<dbReference type="InterPro" id="IPR034904">
    <property type="entry name" value="FSCA_dom_sf"/>
</dbReference>
<sequence length="154" mass="15958">MSSVETRLRTLLSTLLAGPGRRPAEEIVRQLTDLYGEGLTRVVALLREHAPGALDAIAADDVVTDLLVLHDLHPHDATARIRRALARVGADAGYLNTDGGVVRLWLGGGCGAASRPAVAAAVRDAAPEVTGVEFVTAFHRIGVGPPPGYAGPAS</sequence>
<evidence type="ECO:0000313" key="1">
    <source>
        <dbReference type="EMBL" id="MBE1495638.1"/>
    </source>
</evidence>
<comment type="caution">
    <text evidence="1">The sequence shown here is derived from an EMBL/GenBank/DDBJ whole genome shotgun (WGS) entry which is preliminary data.</text>
</comment>
<accession>A0ABR9HXL5</accession>